<dbReference type="Proteomes" id="UP001152320">
    <property type="component" value="Chromosome 16"/>
</dbReference>
<evidence type="ECO:0000313" key="1">
    <source>
        <dbReference type="EMBL" id="KAJ8027021.1"/>
    </source>
</evidence>
<gene>
    <name evidence="1" type="ORF">HOLleu_32035</name>
</gene>
<sequence>MAMPPQTVVFTGDLGFEDMILLNVSFRNFPVKFKGRPVSIFCSSAFIPLHNKYKHRYNN</sequence>
<name>A0A9Q1BGP1_HOLLE</name>
<evidence type="ECO:0000313" key="2">
    <source>
        <dbReference type="Proteomes" id="UP001152320"/>
    </source>
</evidence>
<organism evidence="1 2">
    <name type="scientific">Holothuria leucospilota</name>
    <name type="common">Black long sea cucumber</name>
    <name type="synonym">Mertensiothuria leucospilota</name>
    <dbReference type="NCBI Taxonomy" id="206669"/>
    <lineage>
        <taxon>Eukaryota</taxon>
        <taxon>Metazoa</taxon>
        <taxon>Echinodermata</taxon>
        <taxon>Eleutherozoa</taxon>
        <taxon>Echinozoa</taxon>
        <taxon>Holothuroidea</taxon>
        <taxon>Aspidochirotacea</taxon>
        <taxon>Aspidochirotida</taxon>
        <taxon>Holothuriidae</taxon>
        <taxon>Holothuria</taxon>
    </lineage>
</organism>
<keyword evidence="2" id="KW-1185">Reference proteome</keyword>
<proteinExistence type="predicted"/>
<dbReference type="AlphaFoldDB" id="A0A9Q1BGP1"/>
<reference evidence="1" key="1">
    <citation type="submission" date="2021-10" db="EMBL/GenBank/DDBJ databases">
        <title>Tropical sea cucumber genome reveals ecological adaptation and Cuvierian tubules defense mechanism.</title>
        <authorList>
            <person name="Chen T."/>
        </authorList>
    </citation>
    <scope>NUCLEOTIDE SEQUENCE</scope>
    <source>
        <strain evidence="1">Nanhai2018</strain>
        <tissue evidence="1">Muscle</tissue>
    </source>
</reference>
<accession>A0A9Q1BGP1</accession>
<protein>
    <submittedName>
        <fullName evidence="1">Uncharacterized protein</fullName>
    </submittedName>
</protein>
<dbReference type="EMBL" id="JAIZAY010000016">
    <property type="protein sequence ID" value="KAJ8027021.1"/>
    <property type="molecule type" value="Genomic_DNA"/>
</dbReference>
<comment type="caution">
    <text evidence="1">The sequence shown here is derived from an EMBL/GenBank/DDBJ whole genome shotgun (WGS) entry which is preliminary data.</text>
</comment>